<evidence type="ECO:0000256" key="3">
    <source>
        <dbReference type="ARBA" id="ARBA00023125"/>
    </source>
</evidence>
<gene>
    <name evidence="6" type="primary">ybhD</name>
    <name evidence="6" type="ordered locus">TMO_b0383</name>
</gene>
<proteinExistence type="inferred from homology"/>
<keyword evidence="2" id="KW-0805">Transcription regulation</keyword>
<dbReference type="CDD" id="cd08440">
    <property type="entry name" value="PBP2_LTTR_like_4"/>
    <property type="match status" value="1"/>
</dbReference>
<dbReference type="InterPro" id="IPR036390">
    <property type="entry name" value="WH_DNA-bd_sf"/>
</dbReference>
<keyword evidence="7" id="KW-1185">Reference proteome</keyword>
<geneLocation type="plasmid" evidence="6 7">
    <name>pTM2</name>
</geneLocation>
<dbReference type="Pfam" id="PF00126">
    <property type="entry name" value="HTH_1"/>
    <property type="match status" value="1"/>
</dbReference>
<evidence type="ECO:0000256" key="4">
    <source>
        <dbReference type="ARBA" id="ARBA00023163"/>
    </source>
</evidence>
<organism evidence="6 7">
    <name type="scientific">Tistrella mobilis (strain KA081020-065)</name>
    <dbReference type="NCBI Taxonomy" id="1110502"/>
    <lineage>
        <taxon>Bacteria</taxon>
        <taxon>Pseudomonadati</taxon>
        <taxon>Pseudomonadota</taxon>
        <taxon>Alphaproteobacteria</taxon>
        <taxon>Geminicoccales</taxon>
        <taxon>Geminicoccaceae</taxon>
        <taxon>Tistrella</taxon>
    </lineage>
</organism>
<keyword evidence="4" id="KW-0804">Transcription</keyword>
<feature type="domain" description="HTH lysR-type" evidence="5">
    <location>
        <begin position="14"/>
        <end position="71"/>
    </location>
</feature>
<evidence type="ECO:0000313" key="7">
    <source>
        <dbReference type="Proteomes" id="UP000005258"/>
    </source>
</evidence>
<keyword evidence="6" id="KW-0614">Plasmid</keyword>
<dbReference type="Proteomes" id="UP000005258">
    <property type="component" value="Plasmid pTM2"/>
</dbReference>
<protein>
    <submittedName>
        <fullName evidence="6">HTH-type transcriptional regulator</fullName>
    </submittedName>
</protein>
<dbReference type="HOGENOM" id="CLU_039613_6_0_5"/>
<accession>I3TUF3</accession>
<dbReference type="GO" id="GO:0003677">
    <property type="term" value="F:DNA binding"/>
    <property type="evidence" value="ECO:0007669"/>
    <property type="project" value="UniProtKB-KW"/>
</dbReference>
<evidence type="ECO:0000259" key="5">
    <source>
        <dbReference type="PROSITE" id="PS50931"/>
    </source>
</evidence>
<evidence type="ECO:0000256" key="1">
    <source>
        <dbReference type="ARBA" id="ARBA00009437"/>
    </source>
</evidence>
<dbReference type="InterPro" id="IPR005119">
    <property type="entry name" value="LysR_subst-bd"/>
</dbReference>
<evidence type="ECO:0000256" key="2">
    <source>
        <dbReference type="ARBA" id="ARBA00023015"/>
    </source>
</evidence>
<name>I3TUF3_TISMK</name>
<dbReference type="InterPro" id="IPR036388">
    <property type="entry name" value="WH-like_DNA-bd_sf"/>
</dbReference>
<dbReference type="AlphaFoldDB" id="I3TUF3"/>
<dbReference type="PANTHER" id="PTHR30419">
    <property type="entry name" value="HTH-TYPE TRANSCRIPTIONAL REGULATOR YBHD"/>
    <property type="match status" value="1"/>
</dbReference>
<dbReference type="InterPro" id="IPR000847">
    <property type="entry name" value="LysR_HTH_N"/>
</dbReference>
<dbReference type="GO" id="GO:0005829">
    <property type="term" value="C:cytosol"/>
    <property type="evidence" value="ECO:0007669"/>
    <property type="project" value="TreeGrafter"/>
</dbReference>
<dbReference type="GO" id="GO:0003700">
    <property type="term" value="F:DNA-binding transcription factor activity"/>
    <property type="evidence" value="ECO:0007669"/>
    <property type="project" value="InterPro"/>
</dbReference>
<comment type="similarity">
    <text evidence="1">Belongs to the LysR transcriptional regulatory family.</text>
</comment>
<dbReference type="EMBL" id="CP003238">
    <property type="protein sequence ID" value="AFK56391.1"/>
    <property type="molecule type" value="Genomic_DNA"/>
</dbReference>
<dbReference type="PRINTS" id="PR00039">
    <property type="entry name" value="HTHLYSR"/>
</dbReference>
<dbReference type="FunFam" id="1.10.10.10:FF:000001">
    <property type="entry name" value="LysR family transcriptional regulator"/>
    <property type="match status" value="1"/>
</dbReference>
<keyword evidence="3" id="KW-0238">DNA-binding</keyword>
<dbReference type="InterPro" id="IPR050950">
    <property type="entry name" value="HTH-type_LysR_regulators"/>
</dbReference>
<sequence>MENDIIHTDIGMNLNLRQLRAFAAGARAGSFSEAARTINLTQPGYSLIIRQLEEEIGMKLFDRTTRRLALTPAGREFALRVDKILADLDNACRDLEDLRLRRRGKVTIAVLPSTASTFVPKVVQMLARDHPGLSVSILERLAAPLIESVSTGEADFGFGISLGADEELRFTPMIQDRLVGLFPAGDELAEGAAALGWQQLITRPYVCFVDNTSLHHHVDRAARESGLALNVVSEVTYMTTAVSLVQAGIGFTILPELALGSLNLDGVIIRPVIDPPAVRSIGTITRAGRVKSPATLAALDALDRICRDRSSRLILAGHS</sequence>
<dbReference type="KEGG" id="tmo:TMO_b0383"/>
<dbReference type="Pfam" id="PF03466">
    <property type="entry name" value="LysR_substrate"/>
    <property type="match status" value="1"/>
</dbReference>
<dbReference type="PANTHER" id="PTHR30419:SF8">
    <property type="entry name" value="NITROGEN ASSIMILATION TRANSCRIPTIONAL ACTIVATOR-RELATED"/>
    <property type="match status" value="1"/>
</dbReference>
<dbReference type="SUPFAM" id="SSF46785">
    <property type="entry name" value="Winged helix' DNA-binding domain"/>
    <property type="match status" value="1"/>
</dbReference>
<evidence type="ECO:0000313" key="6">
    <source>
        <dbReference type="EMBL" id="AFK56391.1"/>
    </source>
</evidence>
<reference evidence="6 7" key="1">
    <citation type="journal article" date="2012" name="J. Am. Chem. Soc.">
        <title>Bacterial biosynthesis and maturation of the didemnin anti-cancer agents.</title>
        <authorList>
            <person name="Xu Y."/>
            <person name="Kersten R.D."/>
            <person name="Nam S.J."/>
            <person name="Lu L."/>
            <person name="Al-Suwailem A.M."/>
            <person name="Zheng H."/>
            <person name="Fenical W."/>
            <person name="Dorrestein P.C."/>
            <person name="Moore B.S."/>
            <person name="Qian P.Y."/>
        </authorList>
    </citation>
    <scope>NUCLEOTIDE SEQUENCE [LARGE SCALE GENOMIC DNA]</scope>
    <source>
        <strain evidence="6 7">KA081020-065</strain>
    </source>
</reference>
<dbReference type="SUPFAM" id="SSF53850">
    <property type="entry name" value="Periplasmic binding protein-like II"/>
    <property type="match status" value="1"/>
</dbReference>
<dbReference type="PROSITE" id="PS50931">
    <property type="entry name" value="HTH_LYSR"/>
    <property type="match status" value="1"/>
</dbReference>
<dbReference type="Gene3D" id="3.40.190.10">
    <property type="entry name" value="Periplasmic binding protein-like II"/>
    <property type="match status" value="2"/>
</dbReference>
<dbReference type="Gene3D" id="1.10.10.10">
    <property type="entry name" value="Winged helix-like DNA-binding domain superfamily/Winged helix DNA-binding domain"/>
    <property type="match status" value="1"/>
</dbReference>